<evidence type="ECO:0000313" key="3">
    <source>
        <dbReference type="Proteomes" id="UP000430120"/>
    </source>
</evidence>
<accession>A0A643FC10</accession>
<comment type="caution">
    <text evidence="2">The sequence shown here is derived from an EMBL/GenBank/DDBJ whole genome shotgun (WGS) entry which is preliminary data.</text>
</comment>
<dbReference type="AlphaFoldDB" id="A0A643FC10"/>
<reference evidence="2 3" key="1">
    <citation type="submission" date="2019-09" db="EMBL/GenBank/DDBJ databases">
        <title>Draft genome sequences of 48 bacterial type strains from the CCUG.</title>
        <authorList>
            <person name="Tunovic T."/>
            <person name="Pineiro-Iglesias B."/>
            <person name="Unosson C."/>
            <person name="Inganas E."/>
            <person name="Ohlen M."/>
            <person name="Cardew S."/>
            <person name="Jensie-Markopoulos S."/>
            <person name="Salva-Serra F."/>
            <person name="Jaen-Luchoro D."/>
            <person name="Karlsson R."/>
            <person name="Svensson-Stadler L."/>
            <person name="Chun J."/>
            <person name="Moore E."/>
        </authorList>
    </citation>
    <scope>NUCLEOTIDE SEQUENCE [LARGE SCALE GENOMIC DNA]</scope>
    <source>
        <strain evidence="2 3">CCUG 30977</strain>
    </source>
</reference>
<protein>
    <submittedName>
        <fullName evidence="2">Uncharacterized protein</fullName>
    </submittedName>
</protein>
<name>A0A643FC10_IDEDE</name>
<dbReference type="RefSeq" id="WP_151125251.1">
    <property type="nucleotide sequence ID" value="NZ_CP088081.1"/>
</dbReference>
<organism evidence="2 3">
    <name type="scientific">Ideonella dechloratans</name>
    <dbReference type="NCBI Taxonomy" id="36863"/>
    <lineage>
        <taxon>Bacteria</taxon>
        <taxon>Pseudomonadati</taxon>
        <taxon>Pseudomonadota</taxon>
        <taxon>Betaproteobacteria</taxon>
        <taxon>Burkholderiales</taxon>
        <taxon>Sphaerotilaceae</taxon>
        <taxon>Ideonella</taxon>
    </lineage>
</organism>
<keyword evidence="3" id="KW-1185">Reference proteome</keyword>
<dbReference type="EMBL" id="VZPB01000049">
    <property type="protein sequence ID" value="KAB0577395.1"/>
    <property type="molecule type" value="Genomic_DNA"/>
</dbReference>
<evidence type="ECO:0000313" key="2">
    <source>
        <dbReference type="EMBL" id="KAB0577395.1"/>
    </source>
</evidence>
<dbReference type="OrthoDB" id="8901448at2"/>
<proteinExistence type="predicted"/>
<evidence type="ECO:0000256" key="1">
    <source>
        <dbReference type="SAM" id="MobiDB-lite"/>
    </source>
</evidence>
<gene>
    <name evidence="2" type="ORF">F7Q92_16810</name>
</gene>
<sequence length="125" mass="13856">MTESPSIQTAPAEALPPELDWLVPDRPPRPAEALERIRLLCELAGSDLHRAMLLVLATHQAVPREILASALKQFRRDLDALTREDVTGLLNALWTGGQQGFQSVLRTRKGGERKPANLGWLKTDD</sequence>
<feature type="region of interest" description="Disordered" evidence="1">
    <location>
        <begin position="1"/>
        <end position="23"/>
    </location>
</feature>
<dbReference type="Proteomes" id="UP000430120">
    <property type="component" value="Unassembled WGS sequence"/>
</dbReference>